<sequence length="70" mass="7856">MEITIFKEPYHGQLAVKVNLHEEIDGRGTEVDVSVWVKYQDSISAMQAEAKQKALEQLRRAITALEGGEV</sequence>
<comment type="caution">
    <text evidence="1">The sequence shown here is derived from an EMBL/GenBank/DDBJ whole genome shotgun (WGS) entry which is preliminary data.</text>
</comment>
<dbReference type="AlphaFoldDB" id="A0A096HPN2"/>
<name>A0A096HPN2_COMTE</name>
<proteinExistence type="predicted"/>
<dbReference type="Proteomes" id="UP000029553">
    <property type="component" value="Unassembled WGS sequence"/>
</dbReference>
<reference evidence="1 2" key="1">
    <citation type="submission" date="2013-09" db="EMBL/GenBank/DDBJ databases">
        <title>High correlation between genotypes and phenotypes of environmental bacteria Comamonas testosteroni strains.</title>
        <authorList>
            <person name="Liu L."/>
            <person name="Zhu W."/>
            <person name="Xia X."/>
            <person name="Xu B."/>
            <person name="Luo M."/>
            <person name="Wang G."/>
        </authorList>
    </citation>
    <scope>NUCLEOTIDE SEQUENCE [LARGE SCALE GENOMIC DNA]</scope>
    <source>
        <strain evidence="1 2">JL40</strain>
    </source>
</reference>
<gene>
    <name evidence="1" type="ORF">P353_08710</name>
</gene>
<organism evidence="1 2">
    <name type="scientific">Comamonas testosteroni</name>
    <name type="common">Pseudomonas testosteroni</name>
    <dbReference type="NCBI Taxonomy" id="285"/>
    <lineage>
        <taxon>Bacteria</taxon>
        <taxon>Pseudomonadati</taxon>
        <taxon>Pseudomonadota</taxon>
        <taxon>Betaproteobacteria</taxon>
        <taxon>Burkholderiales</taxon>
        <taxon>Comamonadaceae</taxon>
        <taxon>Comamonas</taxon>
    </lineage>
</organism>
<protein>
    <submittedName>
        <fullName evidence="1">Uncharacterized protein</fullName>
    </submittedName>
</protein>
<evidence type="ECO:0000313" key="2">
    <source>
        <dbReference type="Proteomes" id="UP000029553"/>
    </source>
</evidence>
<dbReference type="EMBL" id="AWOR01000037">
    <property type="protein sequence ID" value="KGH30932.1"/>
    <property type="molecule type" value="Genomic_DNA"/>
</dbReference>
<accession>A0A096HPN2</accession>
<dbReference type="RefSeq" id="WP_034367783.1">
    <property type="nucleotide sequence ID" value="NZ_AWOR01000037.1"/>
</dbReference>
<evidence type="ECO:0000313" key="1">
    <source>
        <dbReference type="EMBL" id="KGH30932.1"/>
    </source>
</evidence>